<dbReference type="SUPFAM" id="SSF53474">
    <property type="entry name" value="alpha/beta-Hydrolases"/>
    <property type="match status" value="1"/>
</dbReference>
<organism evidence="2 3">
    <name type="scientific">Arthrobacter mangrovi</name>
    <dbReference type="NCBI Taxonomy" id="2966350"/>
    <lineage>
        <taxon>Bacteria</taxon>
        <taxon>Bacillati</taxon>
        <taxon>Actinomycetota</taxon>
        <taxon>Actinomycetes</taxon>
        <taxon>Micrococcales</taxon>
        <taxon>Micrococcaceae</taxon>
        <taxon>Arthrobacter</taxon>
    </lineage>
</organism>
<dbReference type="EMBL" id="BRVS01000025">
    <property type="protein sequence ID" value="GLB68874.1"/>
    <property type="molecule type" value="Genomic_DNA"/>
</dbReference>
<dbReference type="InterPro" id="IPR029058">
    <property type="entry name" value="AB_hydrolase_fold"/>
</dbReference>
<evidence type="ECO:0000313" key="2">
    <source>
        <dbReference type="EMBL" id="GLB68874.1"/>
    </source>
</evidence>
<dbReference type="Proteomes" id="UP001209654">
    <property type="component" value="Unassembled WGS sequence"/>
</dbReference>
<dbReference type="RefSeq" id="WP_264796965.1">
    <property type="nucleotide sequence ID" value="NZ_BRVS01000025.1"/>
</dbReference>
<dbReference type="Gene3D" id="3.40.50.1820">
    <property type="entry name" value="alpha/beta hydrolase"/>
    <property type="match status" value="1"/>
</dbReference>
<feature type="chain" id="PRO_5047439667" evidence="1">
    <location>
        <begin position="28"/>
        <end position="475"/>
    </location>
</feature>
<sequence>MTKTPQTTSRKSTAAKALPLVALLALAGPGAVSPAAASERPASAGSSFSGDFAPGLEVVGQGALEGDAPYSLVKPAEWNGAIVVMPGRPNLSGTTAQWLIEQGYGVIGYDLSDGWDLVQDRRNAGAAVETFTSVAGSPETVVVSGRSQGGLATRIIADSQPAWLDGALPMCGGGAGAVSTWNYKLDTAFALRELVDPESPMQIQNITDRAAELRAMNDLVAKAASTPEGRARAVLAAALSKIPAVDPVSDQEIPAGDLEARTDRYLDHLPFAMGSHVRAGYEQTVGGAFSWNTGVDYEKSLKGSGRWSEITAAYQAAGLSLAEDLQTLASAERLAANPEAVGFVERTATFTGELSVPVLSLHTSGDGAGTTADDEAYASVVRSTGSAPLLRELYVSSDGHCTFAPIEEITSLQVLFDRIDDGRWGATSPQALAEVADGVAERSELELGGQRFAKVSSTGTPARLWDARNWGSYTG</sequence>
<evidence type="ECO:0000256" key="1">
    <source>
        <dbReference type="SAM" id="SignalP"/>
    </source>
</evidence>
<name>A0ABQ5MY17_9MICC</name>
<accession>A0ABQ5MY17</accession>
<protein>
    <submittedName>
        <fullName evidence="2">Uncharacterized protein</fullName>
    </submittedName>
</protein>
<keyword evidence="1" id="KW-0732">Signal</keyword>
<keyword evidence="3" id="KW-1185">Reference proteome</keyword>
<reference evidence="2 3" key="1">
    <citation type="journal article" date="2023" name="Int. J. Syst. Evol. Microbiol.">
        <title>Arthrobacter mangrovi sp. nov., an actinobacterium isolated from the rhizosphere of a mangrove.</title>
        <authorList>
            <person name="Hamada M."/>
            <person name="Saitou S."/>
            <person name="Enomoto N."/>
            <person name="Nanri K."/>
            <person name="Hidaka K."/>
            <person name="Miura T."/>
            <person name="Tamura T."/>
        </authorList>
    </citation>
    <scope>NUCLEOTIDE SEQUENCE [LARGE SCALE GENOMIC DNA]</scope>
    <source>
        <strain evidence="2 3">NBRC 112813</strain>
    </source>
</reference>
<comment type="caution">
    <text evidence="2">The sequence shown here is derived from an EMBL/GenBank/DDBJ whole genome shotgun (WGS) entry which is preliminary data.</text>
</comment>
<feature type="signal peptide" evidence="1">
    <location>
        <begin position="1"/>
        <end position="27"/>
    </location>
</feature>
<gene>
    <name evidence="2" type="ORF">AHIS1636_33170</name>
</gene>
<evidence type="ECO:0000313" key="3">
    <source>
        <dbReference type="Proteomes" id="UP001209654"/>
    </source>
</evidence>
<proteinExistence type="predicted"/>